<evidence type="ECO:0000256" key="1">
    <source>
        <dbReference type="SAM" id="MobiDB-lite"/>
    </source>
</evidence>
<dbReference type="Proteomes" id="UP001286313">
    <property type="component" value="Unassembled WGS sequence"/>
</dbReference>
<evidence type="ECO:0000313" key="2">
    <source>
        <dbReference type="EMBL" id="KAK3871582.1"/>
    </source>
</evidence>
<feature type="region of interest" description="Disordered" evidence="1">
    <location>
        <begin position="1"/>
        <end position="67"/>
    </location>
</feature>
<dbReference type="InterPro" id="IPR036397">
    <property type="entry name" value="RNaseH_sf"/>
</dbReference>
<dbReference type="AlphaFoldDB" id="A0AAE1KFH9"/>
<sequence length="266" mass="28843">MDQATISTKRRMELDSDSSSESPSPLAKSSKSNKTPLVINTLEHHLPRPANQRTSTMPPPATPAFAPRGHNIVKVVSDNLRGPNFNIPEQAAVPDLPPWRVPLPTVTLTPTSKNVHPPLQKQLALETIASVSTSVPAAHHIYVDGSVQADGRAACAMFSPTMEPPVQDEWIGRRLPNSSSSTYCEFHAILDAVTLLVQRRKNGVIISDSQSALQALSSPRPVCSRVVRDILCQLAHAHDVSLVPHWAGWERHGRWSGQGCLHAGCG</sequence>
<dbReference type="GO" id="GO:0003676">
    <property type="term" value="F:nucleic acid binding"/>
    <property type="evidence" value="ECO:0007669"/>
    <property type="project" value="InterPro"/>
</dbReference>
<reference evidence="2" key="1">
    <citation type="submission" date="2023-10" db="EMBL/GenBank/DDBJ databases">
        <title>Genome assemblies of two species of porcelain crab, Petrolisthes cinctipes and Petrolisthes manimaculis (Anomura: Porcellanidae).</title>
        <authorList>
            <person name="Angst P."/>
        </authorList>
    </citation>
    <scope>NUCLEOTIDE SEQUENCE</scope>
    <source>
        <strain evidence="2">PB745_01</strain>
        <tissue evidence="2">Gill</tissue>
    </source>
</reference>
<dbReference type="InterPro" id="IPR012337">
    <property type="entry name" value="RNaseH-like_sf"/>
</dbReference>
<feature type="compositionally biased region" description="Low complexity" evidence="1">
    <location>
        <begin position="17"/>
        <end position="32"/>
    </location>
</feature>
<proteinExistence type="predicted"/>
<protein>
    <recommendedName>
        <fullName evidence="4">RNase H type-1 domain-containing protein</fullName>
    </recommendedName>
</protein>
<gene>
    <name evidence="2" type="ORF">Pcinc_023286</name>
</gene>
<accession>A0AAE1KFH9</accession>
<name>A0AAE1KFH9_PETCI</name>
<dbReference type="Gene3D" id="3.30.420.10">
    <property type="entry name" value="Ribonuclease H-like superfamily/Ribonuclease H"/>
    <property type="match status" value="1"/>
</dbReference>
<evidence type="ECO:0008006" key="4">
    <source>
        <dbReference type="Google" id="ProtNLM"/>
    </source>
</evidence>
<organism evidence="2 3">
    <name type="scientific">Petrolisthes cinctipes</name>
    <name type="common">Flat porcelain crab</name>
    <dbReference type="NCBI Taxonomy" id="88211"/>
    <lineage>
        <taxon>Eukaryota</taxon>
        <taxon>Metazoa</taxon>
        <taxon>Ecdysozoa</taxon>
        <taxon>Arthropoda</taxon>
        <taxon>Crustacea</taxon>
        <taxon>Multicrustacea</taxon>
        <taxon>Malacostraca</taxon>
        <taxon>Eumalacostraca</taxon>
        <taxon>Eucarida</taxon>
        <taxon>Decapoda</taxon>
        <taxon>Pleocyemata</taxon>
        <taxon>Anomura</taxon>
        <taxon>Galatheoidea</taxon>
        <taxon>Porcellanidae</taxon>
        <taxon>Petrolisthes</taxon>
    </lineage>
</organism>
<dbReference type="SUPFAM" id="SSF53098">
    <property type="entry name" value="Ribonuclease H-like"/>
    <property type="match status" value="1"/>
</dbReference>
<comment type="caution">
    <text evidence="2">The sequence shown here is derived from an EMBL/GenBank/DDBJ whole genome shotgun (WGS) entry which is preliminary data.</text>
</comment>
<keyword evidence="3" id="KW-1185">Reference proteome</keyword>
<evidence type="ECO:0000313" key="3">
    <source>
        <dbReference type="Proteomes" id="UP001286313"/>
    </source>
</evidence>
<dbReference type="EMBL" id="JAWQEG010002493">
    <property type="protein sequence ID" value="KAK3871582.1"/>
    <property type="molecule type" value="Genomic_DNA"/>
</dbReference>